<dbReference type="EMBL" id="FQZS01000022">
    <property type="protein sequence ID" value="SHJ23436.1"/>
    <property type="molecule type" value="Genomic_DNA"/>
</dbReference>
<dbReference type="GO" id="GO:0003677">
    <property type="term" value="F:DNA binding"/>
    <property type="evidence" value="ECO:0007669"/>
    <property type="project" value="UniProtKB-UniRule"/>
</dbReference>
<name>A0A1M6HMR6_9FIRM</name>
<dbReference type="PANTHER" id="PTHR33217">
    <property type="entry name" value="TRANSPOSASE FOR INSERTION SEQUENCE ELEMENT IS1081"/>
    <property type="match status" value="1"/>
</dbReference>
<evidence type="ECO:0000256" key="5">
    <source>
        <dbReference type="ARBA" id="ARBA00023172"/>
    </source>
</evidence>
<dbReference type="GO" id="GO:0006313">
    <property type="term" value="P:DNA transposition"/>
    <property type="evidence" value="ECO:0007669"/>
    <property type="project" value="UniProtKB-UniRule"/>
</dbReference>
<dbReference type="Pfam" id="PF00872">
    <property type="entry name" value="Transposase_mut"/>
    <property type="match status" value="1"/>
</dbReference>
<keyword evidence="3 6" id="KW-0815">Transposition</keyword>
<dbReference type="GO" id="GO:0004803">
    <property type="term" value="F:transposase activity"/>
    <property type="evidence" value="ECO:0007669"/>
    <property type="project" value="UniProtKB-UniRule"/>
</dbReference>
<accession>A0A1M6HMR6</accession>
<reference evidence="7 8" key="1">
    <citation type="submission" date="2016-11" db="EMBL/GenBank/DDBJ databases">
        <authorList>
            <person name="Jaros S."/>
            <person name="Januszkiewicz K."/>
            <person name="Wedrychowicz H."/>
        </authorList>
    </citation>
    <scope>NUCLEOTIDE SEQUENCE [LARGE SCALE GENOMIC DNA]</scope>
    <source>
        <strain evidence="7 8">DSM 19022</strain>
    </source>
</reference>
<dbReference type="STRING" id="1122184.SAMN02745176_02852"/>
<organism evidence="7 8">
    <name type="scientific">Lutispora thermophila DSM 19022</name>
    <dbReference type="NCBI Taxonomy" id="1122184"/>
    <lineage>
        <taxon>Bacteria</taxon>
        <taxon>Bacillati</taxon>
        <taxon>Bacillota</taxon>
        <taxon>Clostridia</taxon>
        <taxon>Lutisporales</taxon>
        <taxon>Lutisporaceae</taxon>
        <taxon>Lutispora</taxon>
    </lineage>
</organism>
<protein>
    <recommendedName>
        <fullName evidence="6">Mutator family transposase</fullName>
    </recommendedName>
</protein>
<evidence type="ECO:0000256" key="1">
    <source>
        <dbReference type="ARBA" id="ARBA00002190"/>
    </source>
</evidence>
<evidence type="ECO:0000256" key="4">
    <source>
        <dbReference type="ARBA" id="ARBA00023125"/>
    </source>
</evidence>
<evidence type="ECO:0000256" key="3">
    <source>
        <dbReference type="ARBA" id="ARBA00022578"/>
    </source>
</evidence>
<evidence type="ECO:0000256" key="6">
    <source>
        <dbReference type="RuleBase" id="RU365089"/>
    </source>
</evidence>
<keyword evidence="6" id="KW-0814">Transposable element</keyword>
<evidence type="ECO:0000313" key="8">
    <source>
        <dbReference type="Proteomes" id="UP000184442"/>
    </source>
</evidence>
<proteinExistence type="inferred from homology"/>
<dbReference type="InterPro" id="IPR001207">
    <property type="entry name" value="Transposase_mutator"/>
</dbReference>
<dbReference type="PANTHER" id="PTHR33217:SF7">
    <property type="entry name" value="TRANSPOSASE FOR INSERTION SEQUENCE ELEMENT IS1081"/>
    <property type="match status" value="1"/>
</dbReference>
<comment type="similarity">
    <text evidence="2 6">Belongs to the transposase mutator family.</text>
</comment>
<comment type="function">
    <text evidence="1 6">Required for the transposition of the insertion element.</text>
</comment>
<keyword evidence="5 6" id="KW-0233">DNA recombination</keyword>
<dbReference type="AlphaFoldDB" id="A0A1M6HMR6"/>
<keyword evidence="8" id="KW-1185">Reference proteome</keyword>
<gene>
    <name evidence="7" type="ORF">SAMN02745176_02852</name>
</gene>
<keyword evidence="4 6" id="KW-0238">DNA-binding</keyword>
<dbReference type="Proteomes" id="UP000184442">
    <property type="component" value="Unassembled WGS sequence"/>
</dbReference>
<sequence>MKEDKESWLNFFQWLKSRGLTGVQLIIGDKSLGMLESIPEIFPNAKYQRCTVHFYRNIFSVTPKSKIKLVSKMLKGIHVSENKSAAREKARQVAAELRNMKLKEAAQKLEDGIEETITYMAFPYEHWNRIRTNNTIERLNREIRRRTKVVGTFPDGKSALMLVCARLRHVASSQWGVKRYLNMKHLENMNAIENEDMIVG</sequence>
<dbReference type="RefSeq" id="WP_175548431.1">
    <property type="nucleotide sequence ID" value="NZ_FQZS01000022.1"/>
</dbReference>
<evidence type="ECO:0000256" key="2">
    <source>
        <dbReference type="ARBA" id="ARBA00010961"/>
    </source>
</evidence>
<evidence type="ECO:0000313" key="7">
    <source>
        <dbReference type="EMBL" id="SHJ23436.1"/>
    </source>
</evidence>